<dbReference type="Pfam" id="PF01826">
    <property type="entry name" value="TIL"/>
    <property type="match status" value="3"/>
</dbReference>
<dbReference type="InterPro" id="IPR014853">
    <property type="entry name" value="VWF/SSPO/ZAN-like_Cys-rich_dom"/>
</dbReference>
<dbReference type="Pfam" id="PF08742">
    <property type="entry name" value="C8"/>
    <property type="match status" value="2"/>
</dbReference>
<sequence length="992" mass="108569">MDCGYEKEYRPCMAAIEPRCGQAAEATEPEFCVEGCGCPSGTVLMDNKCILPQDCPCTYHNKTYGTGDTIPNDCNTCTCVGGVWQCTEVKCGSRCAAVGDPHYTTFDGRRYDFMGKCSYYLVRGADYSVVAENTPCAGAISEAMNFPASVVSTFPSCTKSVTVTSGSTVVKLKQGREVLVNGVETKLLPLWVSDIYIKKASNLFVVVEMPNGLDVWWDGQTRAYVDAPAAMRGQVSGLCGTFTDNQKDDFLTPEGDVEQNHVAFANKWKISERCEDMPMLDEAHPCDRHVQNKDAAVKYCAKIKSNIFAGQSLIFDDCHLHVDPEPYHSDCLYDLCSCEQDLSDCLCPILAAYSVECARKGVLLDWRGHVRQCGEWVVSGGEWVVSGGEWVVSGGEWVVSGGVHCTGGQQYQVCGDSCTHSCYDLATNPGCKRKCVEGCNCPEGFTLDASGICVPMSQCPCVYLGKEYKAGYEMMQPDAEGKRSVCECIMAQWDCHEPTQNELESEKFFELPQVGCSESDNLVYTECMPDEEATCKTMHFVESEHVSDTCKAGCRCSPGHVRDTDTGACVPQHACPCHHGGRSYAENQTIVEECNTCTCTAGEWVCGTQECPQICTAWGDSHYKTFDGRLYEFHGTCDYMLAKAKAKGPDSFQVSIQNVPCGTNGVTCAKSITLRVGGADNQEVVEFSRDKPLPTNSLSRTIIREAGVFVFAEVPDMGLTLQWDRGTRAYLTLSTRWRNMVKGLCGNYNGDDQDDFQTPSGGTAETSARIFGDSWRLQNYCPESSLIEVRYCLESSLIEVPCCPESSLIVVLGTSQDTCALHPHRKVWATEKCALLKSAVFAPCHSEVPVDAYISRCQFDTCGCDTGGDCECLCTALAAYAHECNIHGVYVRWRTEQLCPMQCDETCEHYEPCIPTCGTSTCDTLLAPTSPTCVDATCVEGCARDVCPPGHVHKSASDKSCVPAVDCDKKCLEEEGKVFMEGDVMSEDDCHR</sequence>
<feature type="non-terminal residue" evidence="7">
    <location>
        <position position="992"/>
    </location>
</feature>
<dbReference type="FunFam" id="2.10.25.10:FF:000153">
    <property type="entry name" value="MUC5B isoform 1"/>
    <property type="match status" value="1"/>
</dbReference>
<evidence type="ECO:0000259" key="6">
    <source>
        <dbReference type="PROSITE" id="PS51233"/>
    </source>
</evidence>
<reference evidence="7" key="2">
    <citation type="journal article" date="2018" name="Environ. Sci. Technol.">
        <title>The Toxicogenome of Hyalella azteca: A Model for Sediment Ecotoxicology and Evolutionary Toxicology.</title>
        <authorList>
            <person name="Poynton H.C."/>
            <person name="Hasenbein S."/>
            <person name="Benoit J.B."/>
            <person name="Sepulveda M.S."/>
            <person name="Poelchau M.F."/>
            <person name="Hughes D.S.T."/>
            <person name="Murali S.C."/>
            <person name="Chen S."/>
            <person name="Glastad K.M."/>
            <person name="Goodisman M.A.D."/>
            <person name="Werren J.H."/>
            <person name="Vineis J.H."/>
            <person name="Bowen J.L."/>
            <person name="Friedrich M."/>
            <person name="Jones J."/>
            <person name="Robertson H.M."/>
            <person name="Feyereisen R."/>
            <person name="Mechler-Hickson A."/>
            <person name="Mathers N."/>
            <person name="Lee C.E."/>
            <person name="Colbourne J.K."/>
            <person name="Biales A."/>
            <person name="Johnston J.S."/>
            <person name="Wellborn G.A."/>
            <person name="Rosendale A.J."/>
            <person name="Cridge A.G."/>
            <person name="Munoz-Torres M.C."/>
            <person name="Bain P.A."/>
            <person name="Manny A.R."/>
            <person name="Major K.M."/>
            <person name="Lambert F.N."/>
            <person name="Vulpe C.D."/>
            <person name="Tuck P."/>
            <person name="Blalock B.J."/>
            <person name="Lin Y.Y."/>
            <person name="Smith M.E."/>
            <person name="Ochoa-Acuna H."/>
            <person name="Chen M.M."/>
            <person name="Childers C.P."/>
            <person name="Qu J."/>
            <person name="Dugan S."/>
            <person name="Lee S.L."/>
            <person name="Chao H."/>
            <person name="Dinh H."/>
            <person name="Han Y."/>
            <person name="Doddapaneni H."/>
            <person name="Worley K.C."/>
            <person name="Muzny D.M."/>
            <person name="Gibbs R.A."/>
            <person name="Richards S."/>
        </authorList>
    </citation>
    <scope>NUCLEOTIDE SEQUENCE</scope>
    <source>
        <strain evidence="7">HAZT.00-mixed</strain>
        <tissue evidence="7">Whole organism</tissue>
    </source>
</reference>
<dbReference type="GO" id="GO:0005615">
    <property type="term" value="C:extracellular space"/>
    <property type="evidence" value="ECO:0007669"/>
    <property type="project" value="TreeGrafter"/>
</dbReference>
<keyword evidence="3" id="KW-0677">Repeat</keyword>
<feature type="domain" description="VWFD" evidence="6">
    <location>
        <begin position="93"/>
        <end position="275"/>
    </location>
</feature>
<comment type="subcellular location">
    <subcellularLocation>
        <location evidence="1">Secreted</location>
    </subcellularLocation>
</comment>
<dbReference type="PROSITE" id="PS51233">
    <property type="entry name" value="VWFD"/>
    <property type="match status" value="2"/>
</dbReference>
<evidence type="ECO:0000256" key="1">
    <source>
        <dbReference type="ARBA" id="ARBA00004613"/>
    </source>
</evidence>
<dbReference type="SMART" id="SM00215">
    <property type="entry name" value="VWC_out"/>
    <property type="match status" value="2"/>
</dbReference>
<dbReference type="Proteomes" id="UP000711488">
    <property type="component" value="Unassembled WGS sequence"/>
</dbReference>
<dbReference type="SMART" id="SM00832">
    <property type="entry name" value="C8"/>
    <property type="match status" value="2"/>
</dbReference>
<comment type="caution">
    <text evidence="7">The sequence shown here is derived from an EMBL/GenBank/DDBJ whole genome shotgun (WGS) entry which is preliminary data.</text>
</comment>
<dbReference type="Pfam" id="PF00094">
    <property type="entry name" value="VWD"/>
    <property type="match status" value="2"/>
</dbReference>
<name>A0A6A0GYB3_HYAAZ</name>
<evidence type="ECO:0000256" key="5">
    <source>
        <dbReference type="ARBA" id="ARBA00023180"/>
    </source>
</evidence>
<dbReference type="SMART" id="SM00216">
    <property type="entry name" value="VWD"/>
    <property type="match status" value="2"/>
</dbReference>
<dbReference type="PANTHER" id="PTHR11339">
    <property type="entry name" value="EXTRACELLULAR MATRIX GLYCOPROTEIN RELATED"/>
    <property type="match status" value="1"/>
</dbReference>
<dbReference type="InterPro" id="IPR001007">
    <property type="entry name" value="VWF_dom"/>
</dbReference>
<reference evidence="7" key="3">
    <citation type="submission" date="2019-06" db="EMBL/GenBank/DDBJ databases">
        <authorList>
            <person name="Poynton C."/>
            <person name="Hasenbein S."/>
            <person name="Benoit J.B."/>
            <person name="Sepulveda M.S."/>
            <person name="Poelchau M.F."/>
            <person name="Murali S.C."/>
            <person name="Chen S."/>
            <person name="Glastad K.M."/>
            <person name="Werren J.H."/>
            <person name="Vineis J.H."/>
            <person name="Bowen J.L."/>
            <person name="Friedrich M."/>
            <person name="Jones J."/>
            <person name="Robertson H.M."/>
            <person name="Feyereisen R."/>
            <person name="Mechler-Hickson A."/>
            <person name="Mathers N."/>
            <person name="Lee C.E."/>
            <person name="Colbourne J.K."/>
            <person name="Biales A."/>
            <person name="Johnston J.S."/>
            <person name="Wellborn G.A."/>
            <person name="Rosendale A.J."/>
            <person name="Cridge A.G."/>
            <person name="Munoz-Torres M.C."/>
            <person name="Bain P.A."/>
            <person name="Manny A.R."/>
            <person name="Major K.M."/>
            <person name="Lambert F.N."/>
            <person name="Vulpe C.D."/>
            <person name="Tuck P."/>
            <person name="Blalock B.J."/>
            <person name="Lin Y.-Y."/>
            <person name="Smith M.E."/>
            <person name="Ochoa-Acuna H."/>
            <person name="Chen M.-J.M."/>
            <person name="Childers C.P."/>
            <person name="Qu J."/>
            <person name="Dugan S."/>
            <person name="Lee S.L."/>
            <person name="Chao H."/>
            <person name="Dinh H."/>
            <person name="Han Y."/>
            <person name="Doddapaneni H."/>
            <person name="Worley K.C."/>
            <person name="Muzny D.M."/>
            <person name="Gibbs R.A."/>
            <person name="Richards S."/>
        </authorList>
    </citation>
    <scope>NUCLEOTIDE SEQUENCE</scope>
    <source>
        <strain evidence="7">HAZT.00-mixed</strain>
        <tissue evidence="7">Whole organism</tissue>
    </source>
</reference>
<proteinExistence type="predicted"/>
<dbReference type="SUPFAM" id="SSF57567">
    <property type="entry name" value="Serine protease inhibitors"/>
    <property type="match status" value="3"/>
</dbReference>
<dbReference type="InterPro" id="IPR036084">
    <property type="entry name" value="Ser_inhib-like_sf"/>
</dbReference>
<reference evidence="7" key="1">
    <citation type="submission" date="2014-08" db="EMBL/GenBank/DDBJ databases">
        <authorList>
            <person name="Murali S."/>
            <person name="Richards S."/>
            <person name="Bandaranaike D."/>
            <person name="Bellair M."/>
            <person name="Blankenburg K."/>
            <person name="Chao H."/>
            <person name="Dinh H."/>
            <person name="Doddapaneni H."/>
            <person name="Dugan-Rocha S."/>
            <person name="Elkadiri S."/>
            <person name="Gnanaolivu R."/>
            <person name="Hughes D."/>
            <person name="Lee S."/>
            <person name="Li M."/>
            <person name="Ming W."/>
            <person name="Munidasa M."/>
            <person name="Muniz J."/>
            <person name="Nguyen L."/>
            <person name="Osuji N."/>
            <person name="Pu L.-L."/>
            <person name="Puazo M."/>
            <person name="Skinner E."/>
            <person name="Qu C."/>
            <person name="Quiroz J."/>
            <person name="Raj R."/>
            <person name="Weissenberger G."/>
            <person name="Xin Y."/>
            <person name="Zou X."/>
            <person name="Han Y."/>
            <person name="Worley K."/>
            <person name="Muzny D."/>
            <person name="Gibbs R."/>
        </authorList>
    </citation>
    <scope>NUCLEOTIDE SEQUENCE</scope>
    <source>
        <strain evidence="7">HAZT.00-mixed</strain>
        <tissue evidence="7">Whole organism</tissue>
    </source>
</reference>
<dbReference type="CDD" id="cd19941">
    <property type="entry name" value="TIL"/>
    <property type="match status" value="3"/>
</dbReference>
<keyword evidence="5" id="KW-0325">Glycoprotein</keyword>
<evidence type="ECO:0000256" key="3">
    <source>
        <dbReference type="ARBA" id="ARBA00022737"/>
    </source>
</evidence>
<feature type="domain" description="VWFD" evidence="6">
    <location>
        <begin position="613"/>
        <end position="782"/>
    </location>
</feature>
<dbReference type="SUPFAM" id="SSF57603">
    <property type="entry name" value="FnI-like domain"/>
    <property type="match status" value="2"/>
</dbReference>
<dbReference type="Gene3D" id="2.10.25.10">
    <property type="entry name" value="Laminin"/>
    <property type="match status" value="3"/>
</dbReference>
<dbReference type="EMBL" id="JQDR03012678">
    <property type="protein sequence ID" value="KAA0190908.1"/>
    <property type="molecule type" value="Genomic_DNA"/>
</dbReference>
<gene>
    <name evidence="7" type="ORF">HAZT_HAZT005302</name>
</gene>
<evidence type="ECO:0000256" key="2">
    <source>
        <dbReference type="ARBA" id="ARBA00022525"/>
    </source>
</evidence>
<protein>
    <recommendedName>
        <fullName evidence="6">VWFD domain-containing protein</fullName>
    </recommendedName>
</protein>
<dbReference type="InterPro" id="IPR001846">
    <property type="entry name" value="VWF_type-D"/>
</dbReference>
<dbReference type="InterPro" id="IPR050780">
    <property type="entry name" value="Mucin_vWF_Thrombospondin_sf"/>
</dbReference>
<keyword evidence="2" id="KW-0964">Secreted</keyword>
<organism evidence="7">
    <name type="scientific">Hyalella azteca</name>
    <name type="common">Amphipod</name>
    <dbReference type="NCBI Taxonomy" id="294128"/>
    <lineage>
        <taxon>Eukaryota</taxon>
        <taxon>Metazoa</taxon>
        <taxon>Ecdysozoa</taxon>
        <taxon>Arthropoda</taxon>
        <taxon>Crustacea</taxon>
        <taxon>Multicrustacea</taxon>
        <taxon>Malacostraca</taxon>
        <taxon>Eumalacostraca</taxon>
        <taxon>Peracarida</taxon>
        <taxon>Amphipoda</taxon>
        <taxon>Senticaudata</taxon>
        <taxon>Talitrida</taxon>
        <taxon>Talitroidea</taxon>
        <taxon>Hyalellidae</taxon>
        <taxon>Hyalella</taxon>
    </lineage>
</organism>
<dbReference type="GO" id="GO:0031012">
    <property type="term" value="C:extracellular matrix"/>
    <property type="evidence" value="ECO:0007669"/>
    <property type="project" value="TreeGrafter"/>
</dbReference>
<dbReference type="PANTHER" id="PTHR11339:SF386">
    <property type="entry name" value="HEMOLECTIN, ISOFORM A"/>
    <property type="match status" value="1"/>
</dbReference>
<dbReference type="AlphaFoldDB" id="A0A6A0GYB3"/>
<evidence type="ECO:0000313" key="7">
    <source>
        <dbReference type="EMBL" id="KAA0190908.1"/>
    </source>
</evidence>
<evidence type="ECO:0000256" key="4">
    <source>
        <dbReference type="ARBA" id="ARBA00023157"/>
    </source>
</evidence>
<dbReference type="InterPro" id="IPR002919">
    <property type="entry name" value="TIL_dom"/>
</dbReference>
<accession>A0A6A0GYB3</accession>
<keyword evidence="4" id="KW-1015">Disulfide bond</keyword>